<reference evidence="3" key="1">
    <citation type="journal article" date="2015" name="Proc. Natl. Acad. Sci. U.S.A.">
        <title>Genome sequencing of adzuki bean (Vigna angularis) provides insight into high starch and low fat accumulation and domestication.</title>
        <authorList>
            <person name="Yang K."/>
            <person name="Tian Z."/>
            <person name="Chen C."/>
            <person name="Luo L."/>
            <person name="Zhao B."/>
            <person name="Wang Z."/>
            <person name="Yu L."/>
            <person name="Li Y."/>
            <person name="Sun Y."/>
            <person name="Li W."/>
            <person name="Chen Y."/>
            <person name="Li Y."/>
            <person name="Zhang Y."/>
            <person name="Ai D."/>
            <person name="Zhao J."/>
            <person name="Shang C."/>
            <person name="Ma Y."/>
            <person name="Wu B."/>
            <person name="Wang M."/>
            <person name="Gao L."/>
            <person name="Sun D."/>
            <person name="Zhang P."/>
            <person name="Guo F."/>
            <person name="Wang W."/>
            <person name="Li Y."/>
            <person name="Wang J."/>
            <person name="Varshney R.K."/>
            <person name="Wang J."/>
            <person name="Ling H.Q."/>
            <person name="Wan P."/>
        </authorList>
    </citation>
    <scope>NUCLEOTIDE SEQUENCE</scope>
    <source>
        <strain evidence="3">cv. Jingnong 6</strain>
    </source>
</reference>
<dbReference type="PANTHER" id="PTHR46713:SF7">
    <property type="entry name" value="UBX DOMAIN-CONTAINING PROTEIN 1-LIKE"/>
    <property type="match status" value="1"/>
</dbReference>
<dbReference type="Pfam" id="PF09409">
    <property type="entry name" value="PUB"/>
    <property type="match status" value="1"/>
</dbReference>
<dbReference type="AlphaFoldDB" id="A0A0L9UEF4"/>
<sequence length="220" mass="24564">MKLQDWVRRKKVMILIDSGASHNFIATELVEELGLPVEETPSYRVSLGDGRKKQTRGCCRDVLLNRKFKQGLPLEGQGTIKSSATKLQKEKKLNPVYTTTKTEQLRECLRNLKRNHQGEDARVRRAFQTLLIYVGNVAKNPKEEKYRKIRLNNPLFLGEEGCVCGSEEGEGARGGIVVVLVRENVHLKLGEDGVVEGVNLFCIAQVGPLGLDSTPLARVL</sequence>
<dbReference type="Proteomes" id="UP000053144">
    <property type="component" value="Chromosome 4"/>
</dbReference>
<dbReference type="STRING" id="3914.A0A0L9UEF4"/>
<dbReference type="EMBL" id="CM003374">
    <property type="protein sequence ID" value="KOM41315.1"/>
    <property type="molecule type" value="Genomic_DNA"/>
</dbReference>
<organism evidence="2 3">
    <name type="scientific">Phaseolus angularis</name>
    <name type="common">Azuki bean</name>
    <name type="synonym">Vigna angularis</name>
    <dbReference type="NCBI Taxonomy" id="3914"/>
    <lineage>
        <taxon>Eukaryota</taxon>
        <taxon>Viridiplantae</taxon>
        <taxon>Streptophyta</taxon>
        <taxon>Embryophyta</taxon>
        <taxon>Tracheophyta</taxon>
        <taxon>Spermatophyta</taxon>
        <taxon>Magnoliopsida</taxon>
        <taxon>eudicotyledons</taxon>
        <taxon>Gunneridae</taxon>
        <taxon>Pentapetalae</taxon>
        <taxon>rosids</taxon>
        <taxon>fabids</taxon>
        <taxon>Fabales</taxon>
        <taxon>Fabaceae</taxon>
        <taxon>Papilionoideae</taxon>
        <taxon>50 kb inversion clade</taxon>
        <taxon>NPAAA clade</taxon>
        <taxon>indigoferoid/millettioid clade</taxon>
        <taxon>Phaseoleae</taxon>
        <taxon>Vigna</taxon>
    </lineage>
</organism>
<gene>
    <name evidence="2" type="ORF">LR48_Vigan04g151300</name>
</gene>
<dbReference type="Pfam" id="PF13650">
    <property type="entry name" value="Asp_protease_2"/>
    <property type="match status" value="1"/>
</dbReference>
<dbReference type="InterPro" id="IPR036339">
    <property type="entry name" value="PUB-like_dom_sf"/>
</dbReference>
<name>A0A0L9UEF4_PHAAN</name>
<evidence type="ECO:0000313" key="3">
    <source>
        <dbReference type="Proteomes" id="UP000053144"/>
    </source>
</evidence>
<dbReference type="Gene3D" id="1.20.58.2190">
    <property type="match status" value="1"/>
</dbReference>
<dbReference type="Gene3D" id="2.40.70.10">
    <property type="entry name" value="Acid Proteases"/>
    <property type="match status" value="1"/>
</dbReference>
<accession>A0A0L9UEF4</accession>
<dbReference type="InterPro" id="IPR018997">
    <property type="entry name" value="PUB_domain"/>
</dbReference>
<proteinExistence type="predicted"/>
<dbReference type="Gramene" id="KOM41315">
    <property type="protein sequence ID" value="KOM41315"/>
    <property type="gene ID" value="LR48_Vigan04g151300"/>
</dbReference>
<dbReference type="SUPFAM" id="SSF143503">
    <property type="entry name" value="PUG domain-like"/>
    <property type="match status" value="1"/>
</dbReference>
<evidence type="ECO:0000259" key="1">
    <source>
        <dbReference type="Pfam" id="PF09409"/>
    </source>
</evidence>
<evidence type="ECO:0000313" key="2">
    <source>
        <dbReference type="EMBL" id="KOM41315.1"/>
    </source>
</evidence>
<protein>
    <recommendedName>
        <fullName evidence="1">PUB domain-containing protein</fullName>
    </recommendedName>
</protein>
<dbReference type="InterPro" id="IPR021109">
    <property type="entry name" value="Peptidase_aspartic_dom_sf"/>
</dbReference>
<dbReference type="CDD" id="cd00303">
    <property type="entry name" value="retropepsin_like"/>
    <property type="match status" value="1"/>
</dbReference>
<feature type="domain" description="PUB" evidence="1">
    <location>
        <begin position="122"/>
        <end position="157"/>
    </location>
</feature>
<dbReference type="PANTHER" id="PTHR46713">
    <property type="entry name" value="F13M7.16 PROTEIN"/>
    <property type="match status" value="1"/>
</dbReference>